<dbReference type="PRINTS" id="PR00080">
    <property type="entry name" value="SDRFAMILY"/>
</dbReference>
<evidence type="ECO:0000313" key="6">
    <source>
        <dbReference type="Proteomes" id="UP000319818"/>
    </source>
</evidence>
<dbReference type="EMBL" id="VFPH01000002">
    <property type="protein sequence ID" value="TQM38517.1"/>
    <property type="molecule type" value="Genomic_DNA"/>
</dbReference>
<comment type="similarity">
    <text evidence="1 3">Belongs to the short-chain dehydrogenases/reductases (SDR) family.</text>
</comment>
<evidence type="ECO:0000256" key="2">
    <source>
        <dbReference type="ARBA" id="ARBA00023002"/>
    </source>
</evidence>
<dbReference type="InterPro" id="IPR057326">
    <property type="entry name" value="KR_dom"/>
</dbReference>
<dbReference type="InterPro" id="IPR036291">
    <property type="entry name" value="NAD(P)-bd_dom_sf"/>
</dbReference>
<dbReference type="OrthoDB" id="4690547at2"/>
<dbReference type="PANTHER" id="PTHR44196:SF1">
    <property type="entry name" value="DEHYDROGENASE_REDUCTASE SDR FAMILY MEMBER 7B"/>
    <property type="match status" value="1"/>
</dbReference>
<keyword evidence="2" id="KW-0560">Oxidoreductase</keyword>
<dbReference type="GO" id="GO:0016491">
    <property type="term" value="F:oxidoreductase activity"/>
    <property type="evidence" value="ECO:0007669"/>
    <property type="project" value="UniProtKB-KW"/>
</dbReference>
<evidence type="ECO:0000256" key="1">
    <source>
        <dbReference type="ARBA" id="ARBA00006484"/>
    </source>
</evidence>
<dbReference type="SUPFAM" id="SSF51735">
    <property type="entry name" value="NAD(P)-binding Rossmann-fold domains"/>
    <property type="match status" value="1"/>
</dbReference>
<protein>
    <recommendedName>
        <fullName evidence="4">Ketoreductase domain-containing protein</fullName>
    </recommendedName>
</protein>
<keyword evidence="6" id="KW-1185">Reference proteome</keyword>
<dbReference type="SMART" id="SM00822">
    <property type="entry name" value="PKS_KR"/>
    <property type="match status" value="1"/>
</dbReference>
<comment type="caution">
    <text evidence="5">The sequence shown here is derived from an EMBL/GenBank/DDBJ whole genome shotgun (WGS) entry which is preliminary data.</text>
</comment>
<evidence type="ECO:0000313" key="5">
    <source>
        <dbReference type="EMBL" id="TQM38517.1"/>
    </source>
</evidence>
<dbReference type="InterPro" id="IPR002347">
    <property type="entry name" value="SDR_fam"/>
</dbReference>
<dbReference type="PRINTS" id="PR00081">
    <property type="entry name" value="GDHRDH"/>
</dbReference>
<accession>A0A543FXF3</accession>
<reference evidence="5 6" key="1">
    <citation type="submission" date="2019-06" db="EMBL/GenBank/DDBJ databases">
        <title>Sequencing the genomes of 1000 actinobacteria strains.</title>
        <authorList>
            <person name="Klenk H.-P."/>
        </authorList>
    </citation>
    <scope>NUCLEOTIDE SEQUENCE [LARGE SCALE GENOMIC DNA]</scope>
    <source>
        <strain evidence="5 6">DSM 45511</strain>
    </source>
</reference>
<name>A0A543FXF3_9PSEU</name>
<dbReference type="PANTHER" id="PTHR44196">
    <property type="entry name" value="DEHYDROGENASE/REDUCTASE SDR FAMILY MEMBER 7B"/>
    <property type="match status" value="1"/>
</dbReference>
<sequence>MSYYDGKGVVITGAGSGIGRALAVELSARGARLALSDRNGDALAATARRCGPSSGDLRTDVVDVTDRPAVMSYADSVAGDLEPVDVVFSVAGVLHTGSVLASSFVDVEEVFAVNYWGVVNTTKAFLPHVTKAEHGHIVTISSVFGLMTAPRYSAYCASKFAVRAFTESLRQEMIIDRKPVSVTCVYPGGIRTPIMRNGLFAAGEDRTAVTNSFDRVVARTSPERAATRILRGVERRRARVLVGADARVIGGLLRGLGDAYPHVIPSLARLTRILRGSAPG</sequence>
<dbReference type="InterPro" id="IPR020904">
    <property type="entry name" value="Sc_DH/Rdtase_CS"/>
</dbReference>
<evidence type="ECO:0000259" key="4">
    <source>
        <dbReference type="SMART" id="SM00822"/>
    </source>
</evidence>
<dbReference type="Pfam" id="PF00106">
    <property type="entry name" value="adh_short"/>
    <property type="match status" value="1"/>
</dbReference>
<organism evidence="5 6">
    <name type="scientific">Pseudonocardia cypriaca</name>
    <dbReference type="NCBI Taxonomy" id="882449"/>
    <lineage>
        <taxon>Bacteria</taxon>
        <taxon>Bacillati</taxon>
        <taxon>Actinomycetota</taxon>
        <taxon>Actinomycetes</taxon>
        <taxon>Pseudonocardiales</taxon>
        <taxon>Pseudonocardiaceae</taxon>
        <taxon>Pseudonocardia</taxon>
    </lineage>
</organism>
<feature type="domain" description="Ketoreductase" evidence="4">
    <location>
        <begin position="7"/>
        <end position="193"/>
    </location>
</feature>
<evidence type="ECO:0000256" key="3">
    <source>
        <dbReference type="RuleBase" id="RU000363"/>
    </source>
</evidence>
<proteinExistence type="inferred from homology"/>
<dbReference type="GO" id="GO:0016020">
    <property type="term" value="C:membrane"/>
    <property type="evidence" value="ECO:0007669"/>
    <property type="project" value="TreeGrafter"/>
</dbReference>
<gene>
    <name evidence="5" type="ORF">FB388_5757</name>
</gene>
<dbReference type="Gene3D" id="3.40.50.720">
    <property type="entry name" value="NAD(P)-binding Rossmann-like Domain"/>
    <property type="match status" value="1"/>
</dbReference>
<dbReference type="Proteomes" id="UP000319818">
    <property type="component" value="Unassembled WGS sequence"/>
</dbReference>
<dbReference type="AlphaFoldDB" id="A0A543FXF3"/>
<dbReference type="PROSITE" id="PS00061">
    <property type="entry name" value="ADH_SHORT"/>
    <property type="match status" value="1"/>
</dbReference>